<dbReference type="GO" id="GO:0071222">
    <property type="term" value="P:cellular response to lipopolysaccharide"/>
    <property type="evidence" value="ECO:0007669"/>
    <property type="project" value="TreeGrafter"/>
</dbReference>
<dbReference type="InterPro" id="IPR013106">
    <property type="entry name" value="Ig_V-set"/>
</dbReference>
<evidence type="ECO:0000313" key="15">
    <source>
        <dbReference type="RefSeq" id="XP_033815692.1"/>
    </source>
</evidence>
<dbReference type="RefSeq" id="XP_033815693.1">
    <property type="nucleotide sequence ID" value="XM_033959802.1"/>
</dbReference>
<protein>
    <submittedName>
        <fullName evidence="13 14">Uncharacterized protein LOC117367356</fullName>
    </submittedName>
</protein>
<dbReference type="GO" id="GO:0007166">
    <property type="term" value="P:cell surface receptor signaling pathway"/>
    <property type="evidence" value="ECO:0007669"/>
    <property type="project" value="TreeGrafter"/>
</dbReference>
<keyword evidence="5" id="KW-1133">Transmembrane helix</keyword>
<keyword evidence="4" id="KW-0732">Signal</keyword>
<dbReference type="InterPro" id="IPR003599">
    <property type="entry name" value="Ig_sub"/>
</dbReference>
<dbReference type="OrthoDB" id="9904387at2759"/>
<dbReference type="GO" id="GO:0031295">
    <property type="term" value="P:T cell costimulation"/>
    <property type="evidence" value="ECO:0007669"/>
    <property type="project" value="TreeGrafter"/>
</dbReference>
<evidence type="ECO:0000313" key="13">
    <source>
        <dbReference type="RefSeq" id="XP_033815690.1"/>
    </source>
</evidence>
<name>A0A6P8SAU7_GEOSA</name>
<evidence type="ECO:0000256" key="8">
    <source>
        <dbReference type="ARBA" id="ARBA00023170"/>
    </source>
</evidence>
<evidence type="ECO:0000256" key="2">
    <source>
        <dbReference type="ARBA" id="ARBA00022475"/>
    </source>
</evidence>
<evidence type="ECO:0000256" key="10">
    <source>
        <dbReference type="ARBA" id="ARBA00023319"/>
    </source>
</evidence>
<evidence type="ECO:0000256" key="7">
    <source>
        <dbReference type="ARBA" id="ARBA00023157"/>
    </source>
</evidence>
<evidence type="ECO:0000256" key="9">
    <source>
        <dbReference type="ARBA" id="ARBA00023180"/>
    </source>
</evidence>
<dbReference type="Proteomes" id="UP000515159">
    <property type="component" value="Chromosome 10"/>
</dbReference>
<organism evidence="12 13">
    <name type="scientific">Geotrypetes seraphini</name>
    <name type="common">Gaboon caecilian</name>
    <name type="synonym">Caecilia seraphini</name>
    <dbReference type="NCBI Taxonomy" id="260995"/>
    <lineage>
        <taxon>Eukaryota</taxon>
        <taxon>Metazoa</taxon>
        <taxon>Chordata</taxon>
        <taxon>Craniata</taxon>
        <taxon>Vertebrata</taxon>
        <taxon>Euteleostomi</taxon>
        <taxon>Amphibia</taxon>
        <taxon>Gymnophiona</taxon>
        <taxon>Geotrypetes</taxon>
    </lineage>
</organism>
<dbReference type="InterPro" id="IPR051713">
    <property type="entry name" value="T-cell_Activation_Regulation"/>
</dbReference>
<dbReference type="Gene3D" id="2.60.40.10">
    <property type="entry name" value="Immunoglobulins"/>
    <property type="match status" value="1"/>
</dbReference>
<dbReference type="PANTHER" id="PTHR25466:SF9">
    <property type="entry name" value="FIBRONECTIN TYPE-III DOMAIN-CONTAINING PROTEIN"/>
    <property type="match status" value="1"/>
</dbReference>
<accession>A0A6P8SAU7</accession>
<keyword evidence="3" id="KW-0812">Transmembrane</keyword>
<keyword evidence="2" id="KW-1003">Cell membrane</keyword>
<evidence type="ECO:0000256" key="5">
    <source>
        <dbReference type="ARBA" id="ARBA00022989"/>
    </source>
</evidence>
<dbReference type="SUPFAM" id="SSF48726">
    <property type="entry name" value="Immunoglobulin"/>
    <property type="match status" value="1"/>
</dbReference>
<dbReference type="GO" id="GO:0042102">
    <property type="term" value="P:positive regulation of T cell proliferation"/>
    <property type="evidence" value="ECO:0007669"/>
    <property type="project" value="TreeGrafter"/>
</dbReference>
<keyword evidence="10" id="KW-0393">Immunoglobulin domain</keyword>
<feature type="domain" description="Ig-like" evidence="11">
    <location>
        <begin position="79"/>
        <end position="180"/>
    </location>
</feature>
<gene>
    <name evidence="13 14 15 16" type="primary">LOC117367356</name>
</gene>
<keyword evidence="8" id="KW-0675">Receptor</keyword>
<dbReference type="GeneID" id="117367356"/>
<evidence type="ECO:0000256" key="6">
    <source>
        <dbReference type="ARBA" id="ARBA00023136"/>
    </source>
</evidence>
<keyword evidence="7" id="KW-1015">Disulfide bond</keyword>
<proteinExistence type="predicted"/>
<evidence type="ECO:0000256" key="1">
    <source>
        <dbReference type="ARBA" id="ARBA00004251"/>
    </source>
</evidence>
<reference evidence="13 14" key="1">
    <citation type="submission" date="2025-04" db="UniProtKB">
        <authorList>
            <consortium name="RefSeq"/>
        </authorList>
    </citation>
    <scope>IDENTIFICATION</scope>
</reference>
<evidence type="ECO:0000313" key="12">
    <source>
        <dbReference type="Proteomes" id="UP000515159"/>
    </source>
</evidence>
<keyword evidence="9" id="KW-0325">Glycoprotein</keyword>
<dbReference type="GO" id="GO:0042130">
    <property type="term" value="P:negative regulation of T cell proliferation"/>
    <property type="evidence" value="ECO:0007669"/>
    <property type="project" value="TreeGrafter"/>
</dbReference>
<dbReference type="InterPro" id="IPR007110">
    <property type="entry name" value="Ig-like_dom"/>
</dbReference>
<comment type="subcellular location">
    <subcellularLocation>
        <location evidence="1">Cell membrane</location>
        <topology evidence="1">Single-pass type I membrane protein</topology>
    </subcellularLocation>
</comment>
<dbReference type="GO" id="GO:0006955">
    <property type="term" value="P:immune response"/>
    <property type="evidence" value="ECO:0007669"/>
    <property type="project" value="TreeGrafter"/>
</dbReference>
<dbReference type="SMART" id="SM00409">
    <property type="entry name" value="IG"/>
    <property type="match status" value="1"/>
</dbReference>
<dbReference type="PROSITE" id="PS50835">
    <property type="entry name" value="IG_LIKE"/>
    <property type="match status" value="1"/>
</dbReference>
<keyword evidence="12" id="KW-1185">Reference proteome</keyword>
<evidence type="ECO:0000313" key="16">
    <source>
        <dbReference type="RefSeq" id="XP_033815693.1"/>
    </source>
</evidence>
<dbReference type="Pfam" id="PF07686">
    <property type="entry name" value="V-set"/>
    <property type="match status" value="1"/>
</dbReference>
<dbReference type="KEGG" id="gsh:117367356"/>
<dbReference type="RefSeq" id="XP_033815692.1">
    <property type="nucleotide sequence ID" value="XM_033959801.1"/>
</dbReference>
<dbReference type="RefSeq" id="XP_033815690.1">
    <property type="nucleotide sequence ID" value="XM_033959799.1"/>
</dbReference>
<sequence>MVFCFLEVSGARLSTEQRDLSSHCTSGLKLHSKSESLFLLPATDGNPLLDLAMGFPHTTDVLLLAILILCVWSHKTQKPLFIIYMDDTEVFGVINRSAVLSCSTNEGDNYSTYNVLWRHKNVTIYSSTRDSNALAIPPGKYHLLAPKSSNYSIQINDLDISDEGIYTCFVQRGGKQKSILLKVEAQEKQSDGNSHKYMPLSDGNSHKYMPVLLAMFVTVGCLLSGIS</sequence>
<evidence type="ECO:0000259" key="11">
    <source>
        <dbReference type="PROSITE" id="PS50835"/>
    </source>
</evidence>
<evidence type="ECO:0000256" key="3">
    <source>
        <dbReference type="ARBA" id="ARBA00022692"/>
    </source>
</evidence>
<keyword evidence="6" id="KW-0472">Membrane</keyword>
<dbReference type="RefSeq" id="XP_033815691.1">
    <property type="nucleotide sequence ID" value="XM_033959800.1"/>
</dbReference>
<evidence type="ECO:0000313" key="14">
    <source>
        <dbReference type="RefSeq" id="XP_033815691.1"/>
    </source>
</evidence>
<evidence type="ECO:0000256" key="4">
    <source>
        <dbReference type="ARBA" id="ARBA00022729"/>
    </source>
</evidence>
<dbReference type="InterPro" id="IPR013783">
    <property type="entry name" value="Ig-like_fold"/>
</dbReference>
<dbReference type="InterPro" id="IPR036179">
    <property type="entry name" value="Ig-like_dom_sf"/>
</dbReference>
<dbReference type="GO" id="GO:0009897">
    <property type="term" value="C:external side of plasma membrane"/>
    <property type="evidence" value="ECO:0007669"/>
    <property type="project" value="TreeGrafter"/>
</dbReference>
<dbReference type="AlphaFoldDB" id="A0A6P8SAU7"/>
<dbReference type="PANTHER" id="PTHR25466">
    <property type="entry name" value="T-LYMPHOCYTE ACTIVATION ANTIGEN"/>
    <property type="match status" value="1"/>
</dbReference>